<dbReference type="HOGENOM" id="CLU_2220477_0_0_5"/>
<gene>
    <name evidence="2" type="ORF">OINT_1000860</name>
</gene>
<sequence>MMTPQGSATPSHRANIGYSAVSGPNRDVVGSALPVTPVKKVAAAAIQGANIAEAAHPEESDAIGATYSVTVVDPHAYGSRAALAECGNSLGNGCDGKEGGECKNSG</sequence>
<feature type="region of interest" description="Disordered" evidence="1">
    <location>
        <begin position="1"/>
        <end position="20"/>
    </location>
</feature>
<evidence type="ECO:0000256" key="1">
    <source>
        <dbReference type="SAM" id="MobiDB-lite"/>
    </source>
</evidence>
<evidence type="ECO:0000313" key="2">
    <source>
        <dbReference type="EMBL" id="EEQ95485.1"/>
    </source>
</evidence>
<dbReference type="AlphaFoldDB" id="C4WFV7"/>
<accession>C4WFV7</accession>
<protein>
    <submittedName>
        <fullName evidence="2">Uncharacterized protein</fullName>
    </submittedName>
</protein>
<dbReference type="Proteomes" id="UP000004386">
    <property type="component" value="Unassembled WGS sequence"/>
</dbReference>
<evidence type="ECO:0000313" key="3">
    <source>
        <dbReference type="Proteomes" id="UP000004386"/>
    </source>
</evidence>
<name>C4WFV7_9HYPH</name>
<organism evidence="2 3">
    <name type="scientific">Brucella intermedia LMG 3301</name>
    <dbReference type="NCBI Taxonomy" id="641118"/>
    <lineage>
        <taxon>Bacteria</taxon>
        <taxon>Pseudomonadati</taxon>
        <taxon>Pseudomonadota</taxon>
        <taxon>Alphaproteobacteria</taxon>
        <taxon>Hyphomicrobiales</taxon>
        <taxon>Brucellaceae</taxon>
        <taxon>Brucella/Ochrobactrum group</taxon>
        <taxon>Brucella</taxon>
    </lineage>
</organism>
<comment type="caution">
    <text evidence="2">The sequence shown here is derived from an EMBL/GenBank/DDBJ whole genome shotgun (WGS) entry which is preliminary data.</text>
</comment>
<proteinExistence type="predicted"/>
<dbReference type="EMBL" id="ACQA01000001">
    <property type="protein sequence ID" value="EEQ95485.1"/>
    <property type="molecule type" value="Genomic_DNA"/>
</dbReference>
<feature type="compositionally biased region" description="Polar residues" evidence="1">
    <location>
        <begin position="1"/>
        <end position="12"/>
    </location>
</feature>
<reference evidence="2 3" key="1">
    <citation type="submission" date="2009-05" db="EMBL/GenBank/DDBJ databases">
        <authorList>
            <person name="Setubal J.C."/>
            <person name="Boyle S."/>
            <person name="Crasta O.R."/>
            <person name="Gillespie J.J."/>
            <person name="Kenyon R.W."/>
            <person name="Lu J."/>
            <person name="Mane S."/>
            <person name="Nagrani S."/>
            <person name="Shallom J.M."/>
            <person name="Shallom S."/>
            <person name="Shukla M."/>
            <person name="Snyder E.E."/>
            <person name="Sobral B.W."/>
            <person name="Wattam A.R."/>
            <person name="Will R."/>
            <person name="Williams K."/>
            <person name="Yoo H."/>
            <person name="Munk C."/>
            <person name="Tapia R."/>
            <person name="Green L."/>
            <person name="Rogers Y."/>
            <person name="Detter J.C."/>
            <person name="Bruce D."/>
            <person name="Brettin T.S."/>
            <person name="Tsolis R."/>
        </authorList>
    </citation>
    <scope>NUCLEOTIDE SEQUENCE [LARGE SCALE GENOMIC DNA]</scope>
    <source>
        <strain evidence="2 3">LMG 3301</strain>
    </source>
</reference>